<gene>
    <name evidence="2" type="ORF">CDL12_12677</name>
</gene>
<name>A0A2G9HAY4_9LAMI</name>
<comment type="caution">
    <text evidence="2">The sequence shown here is derived from an EMBL/GenBank/DDBJ whole genome shotgun (WGS) entry which is preliminary data.</text>
</comment>
<feature type="domain" description="WDR11 TPR" evidence="1">
    <location>
        <begin position="36"/>
        <end position="436"/>
    </location>
</feature>
<evidence type="ECO:0000313" key="3">
    <source>
        <dbReference type="Proteomes" id="UP000231279"/>
    </source>
</evidence>
<proteinExistence type="predicted"/>
<accession>A0A2G9HAY4</accession>
<keyword evidence="3" id="KW-1185">Reference proteome</keyword>
<dbReference type="GO" id="GO:0005737">
    <property type="term" value="C:cytoplasm"/>
    <property type="evidence" value="ECO:0007669"/>
    <property type="project" value="TreeGrafter"/>
</dbReference>
<dbReference type="OrthoDB" id="1291858at2759"/>
<dbReference type="PANTHER" id="PTHR14593:SF5">
    <property type="entry name" value="WD REPEAT-CONTAINING PROTEIN 11"/>
    <property type="match status" value="1"/>
</dbReference>
<dbReference type="PANTHER" id="PTHR14593">
    <property type="entry name" value="WD REPEAT-CONTAINING PROTEIN 11"/>
    <property type="match status" value="1"/>
</dbReference>
<dbReference type="Pfam" id="PF23753">
    <property type="entry name" value="TPR_WDR11"/>
    <property type="match status" value="1"/>
</dbReference>
<dbReference type="EMBL" id="NKXS01002236">
    <property type="protein sequence ID" value="PIN14691.1"/>
    <property type="molecule type" value="Genomic_DNA"/>
</dbReference>
<evidence type="ECO:0000313" key="2">
    <source>
        <dbReference type="EMBL" id="PIN14691.1"/>
    </source>
</evidence>
<evidence type="ECO:0000259" key="1">
    <source>
        <dbReference type="Pfam" id="PF23753"/>
    </source>
</evidence>
<dbReference type="STRING" id="429701.A0A2G9HAY4"/>
<reference evidence="3" key="1">
    <citation type="journal article" date="2018" name="Gigascience">
        <title>Genome assembly of the Pink Ipe (Handroanthus impetiginosus, Bignoniaceae), a highly valued, ecologically keystone Neotropical timber forest tree.</title>
        <authorList>
            <person name="Silva-Junior O.B."/>
            <person name="Grattapaglia D."/>
            <person name="Novaes E."/>
            <person name="Collevatti R.G."/>
        </authorList>
    </citation>
    <scope>NUCLEOTIDE SEQUENCE [LARGE SCALE GENOMIC DNA]</scope>
    <source>
        <strain evidence="3">cv. UFG-1</strain>
    </source>
</reference>
<sequence length="444" mass="48939">MKERFRPVPLPSPVLLPTPHALALRMILQLGVRPSWFDTFSTTMSEGHSHIPGTPSAGDLRGYMIDSPRVGDSAVPEMILKVLEAYRKEGCLLDDGRVRLYAKVVQNSTLRLAFAAAIFGESMEALFWLQLPHALNHLMNKLINKSQQKGQHAAPTPEIDEASMLSRISSKGKSAAGSGRKNVLVSGQLKLMAFEQQELWQCANERIPWHEKLEGEEAIQNRVHELVTIGNLEAAVSLLLSTSPESSYFYVNALRAVALSSAVSSSLLELAVKVVAANMVRNDRSMSGTHLLCAVGRYQEACSQLQDAGLWTDAATLAATHLKGSDYARVLQRWAEHVLHAEHNIWRALILYVAAGALQEALTALRQAQLPDTAAMFILVCREIHAEFLSRLDSDEEATSLKDNVLNLPGLNPANEDVIAVGEYFGQYQRKLVHLCMDSQPYAD</sequence>
<protein>
    <recommendedName>
        <fullName evidence="1">WDR11 TPR domain-containing protein</fullName>
    </recommendedName>
</protein>
<dbReference type="InterPro" id="IPR039694">
    <property type="entry name" value="WDR11"/>
</dbReference>
<dbReference type="Proteomes" id="UP000231279">
    <property type="component" value="Unassembled WGS sequence"/>
</dbReference>
<organism evidence="2 3">
    <name type="scientific">Handroanthus impetiginosus</name>
    <dbReference type="NCBI Taxonomy" id="429701"/>
    <lineage>
        <taxon>Eukaryota</taxon>
        <taxon>Viridiplantae</taxon>
        <taxon>Streptophyta</taxon>
        <taxon>Embryophyta</taxon>
        <taxon>Tracheophyta</taxon>
        <taxon>Spermatophyta</taxon>
        <taxon>Magnoliopsida</taxon>
        <taxon>eudicotyledons</taxon>
        <taxon>Gunneridae</taxon>
        <taxon>Pentapetalae</taxon>
        <taxon>asterids</taxon>
        <taxon>lamiids</taxon>
        <taxon>Lamiales</taxon>
        <taxon>Bignoniaceae</taxon>
        <taxon>Crescentiina</taxon>
        <taxon>Tabebuia alliance</taxon>
        <taxon>Handroanthus</taxon>
    </lineage>
</organism>
<dbReference type="InterPro" id="IPR057854">
    <property type="entry name" value="TPR_WDR11"/>
</dbReference>
<dbReference type="AlphaFoldDB" id="A0A2G9HAY4"/>